<dbReference type="OrthoDB" id="5135333at2759"/>
<dbReference type="AlphaFoldDB" id="A0A3D8Q7W1"/>
<feature type="region of interest" description="Disordered" evidence="1">
    <location>
        <begin position="249"/>
        <end position="276"/>
    </location>
</feature>
<organism evidence="3 4">
    <name type="scientific">Coleophoma crateriformis</name>
    <dbReference type="NCBI Taxonomy" id="565419"/>
    <lineage>
        <taxon>Eukaryota</taxon>
        <taxon>Fungi</taxon>
        <taxon>Dikarya</taxon>
        <taxon>Ascomycota</taxon>
        <taxon>Pezizomycotina</taxon>
        <taxon>Leotiomycetes</taxon>
        <taxon>Helotiales</taxon>
        <taxon>Dermateaceae</taxon>
        <taxon>Coleophoma</taxon>
    </lineage>
</organism>
<dbReference type="PANTHER" id="PTHR33112:SF12">
    <property type="entry name" value="HETEROKARYON INCOMPATIBILITY DOMAIN-CONTAINING PROTEIN"/>
    <property type="match status" value="1"/>
</dbReference>
<accession>A0A3D8Q7W1</accession>
<dbReference type="InterPro" id="IPR010730">
    <property type="entry name" value="HET"/>
</dbReference>
<dbReference type="Pfam" id="PF06985">
    <property type="entry name" value="HET"/>
    <property type="match status" value="1"/>
</dbReference>
<proteinExistence type="predicted"/>
<name>A0A3D8Q7W1_9HELO</name>
<evidence type="ECO:0000313" key="4">
    <source>
        <dbReference type="Proteomes" id="UP000256328"/>
    </source>
</evidence>
<dbReference type="EMBL" id="PDLN01000022">
    <property type="protein sequence ID" value="RDW57750.1"/>
    <property type="molecule type" value="Genomic_DNA"/>
</dbReference>
<feature type="region of interest" description="Disordered" evidence="1">
    <location>
        <begin position="1"/>
        <end position="42"/>
    </location>
</feature>
<protein>
    <recommendedName>
        <fullName evidence="2">Heterokaryon incompatibility domain-containing protein</fullName>
    </recommendedName>
</protein>
<dbReference type="PANTHER" id="PTHR33112">
    <property type="entry name" value="DOMAIN PROTEIN, PUTATIVE-RELATED"/>
    <property type="match status" value="1"/>
</dbReference>
<gene>
    <name evidence="3" type="ORF">BP5796_12551</name>
</gene>
<evidence type="ECO:0000256" key="1">
    <source>
        <dbReference type="SAM" id="MobiDB-lite"/>
    </source>
</evidence>
<evidence type="ECO:0000259" key="2">
    <source>
        <dbReference type="Pfam" id="PF06985"/>
    </source>
</evidence>
<reference evidence="3 4" key="1">
    <citation type="journal article" date="2018" name="IMA Fungus">
        <title>IMA Genome-F 9: Draft genome sequence of Annulohypoxylon stygium, Aspergillus mulundensis, Berkeleyomyces basicola (syn. Thielaviopsis basicola), Ceratocystis smalleyi, two Cercospora beticola strains, Coleophoma cylindrospora, Fusarium fracticaudum, Phialophora cf. hyalina, and Morchella septimelata.</title>
        <authorList>
            <person name="Wingfield B.D."/>
            <person name="Bills G.F."/>
            <person name="Dong Y."/>
            <person name="Huang W."/>
            <person name="Nel W.J."/>
            <person name="Swalarsk-Parry B.S."/>
            <person name="Vaghefi N."/>
            <person name="Wilken P.M."/>
            <person name="An Z."/>
            <person name="de Beer Z.W."/>
            <person name="De Vos L."/>
            <person name="Chen L."/>
            <person name="Duong T.A."/>
            <person name="Gao Y."/>
            <person name="Hammerbacher A."/>
            <person name="Kikkert J.R."/>
            <person name="Li Y."/>
            <person name="Li H."/>
            <person name="Li K."/>
            <person name="Li Q."/>
            <person name="Liu X."/>
            <person name="Ma X."/>
            <person name="Naidoo K."/>
            <person name="Pethybridge S.J."/>
            <person name="Sun J."/>
            <person name="Steenkamp E.T."/>
            <person name="van der Nest M.A."/>
            <person name="van Wyk S."/>
            <person name="Wingfield M.J."/>
            <person name="Xiong C."/>
            <person name="Yue Q."/>
            <person name="Zhang X."/>
        </authorList>
    </citation>
    <scope>NUCLEOTIDE SEQUENCE [LARGE SCALE GENOMIC DNA]</scope>
    <source>
        <strain evidence="3 4">BP5796</strain>
    </source>
</reference>
<comment type="caution">
    <text evidence="3">The sequence shown here is derived from an EMBL/GenBank/DDBJ whole genome shotgun (WGS) entry which is preliminary data.</text>
</comment>
<feature type="domain" description="Heterokaryon incompatibility" evidence="2">
    <location>
        <begin position="456"/>
        <end position="604"/>
    </location>
</feature>
<feature type="compositionally biased region" description="Basic and acidic residues" evidence="1">
    <location>
        <begin position="260"/>
        <end position="276"/>
    </location>
</feature>
<evidence type="ECO:0000313" key="3">
    <source>
        <dbReference type="EMBL" id="RDW57750.1"/>
    </source>
</evidence>
<dbReference type="Proteomes" id="UP000256328">
    <property type="component" value="Unassembled WGS sequence"/>
</dbReference>
<sequence>MATTPRDIEPTLADPGGDTHIIEIPSHANTPQSPEEEQPVRSAAARRIPKCGYCRRDHKKCERATETAKCERCKDLGYGCFGGLESAISQSPKRCEPTNRKWPAICNRCRERGLPCSEPSSTKKKRRTLLEKALTPSRDHSEPEISREVIPPPRFISNQATPPETPQAWTEMSDICIQPLQGVGESGHQVSSGIMAEDVENLAILSHAADRVGSILPLHVSGPNSTCNICTRLQLAPDRFVVEDRYNHRKRPMPRGHSNQKQDFDPPPVRRENKTSVHLDKVKLGSVTEISVRGQQCPFCRLVYLAAYDQVRPYDYSKVNTMIAYAGWQLDGRERFSGGSGQTFSKPRTRRIRLHWELPDLSLRNTEIKLSDAYVVLVADNKWSRKDLFLGRPIHSGRDVIDLIKDWVGQCQRHHFHSNDVTPAKDFAKVIAEKRFMLLDVVKMRTVFPDQAEPEYVALSYAAKEAFLDNLGNFKQSEHGESFDQEKLPPELQDAIKLVRKLNFQYLWVHPLCTIYDKSHTQERRKYPRDQNYHIMDQIFGNSSLTIVAADEPRTGLRALKTPRSSVTQHIEDIASGLQLMLSHPVETYLERSKWATRAWTFQERFLAKRCLIFADQRVWFQCRDAAASEDIIEDLKESCWSVDMLGTPAQTIGDFQDSLHAIRAYMTCVEAYTVRELTLQDDILVAFEGFSRMIGTSLDTYLLHGLPSSFLDLALLWEFKGTTGKKGKLPGKRRETTALRKFPSWSWCGWESSITYRNSTLLGVQSNIPAWLSMHTWISWYVIDRFNILRQLHRSGQEPISPSKFPVQGKWMPDNQQAYDMWRESKSHRVSPQRMLKWPTLNRSTFFKSVRDLQPDVMDIDSDAPEDLKVRDTEHLQFWTWSAFFRLTGRRDSHNLHFGTGISSFGILDYNNDFCGTITLPDKWYDEQVATHREDSVFEFIAISEAKDFSPEEFDGWTYYIAKERDQREWDLWYVLLVEKVDDVVVRRVALGKIFQEAFENSFSPGKEWREFIMV</sequence>
<keyword evidence="4" id="KW-1185">Reference proteome</keyword>